<protein>
    <submittedName>
        <fullName evidence="3">Uncharacterized protein</fullName>
    </submittedName>
</protein>
<evidence type="ECO:0000256" key="1">
    <source>
        <dbReference type="SAM" id="MobiDB-lite"/>
    </source>
</evidence>
<reference evidence="3" key="2">
    <citation type="submission" date="2020-05" db="UniProtKB">
        <authorList>
            <consortium name="EnsemblMetazoa"/>
        </authorList>
    </citation>
    <scope>IDENTIFICATION</scope>
    <source>
        <strain evidence="3">IAEA</strain>
    </source>
</reference>
<organism evidence="3 4">
    <name type="scientific">Glossina palpalis gambiensis</name>
    <dbReference type="NCBI Taxonomy" id="67801"/>
    <lineage>
        <taxon>Eukaryota</taxon>
        <taxon>Metazoa</taxon>
        <taxon>Ecdysozoa</taxon>
        <taxon>Arthropoda</taxon>
        <taxon>Hexapoda</taxon>
        <taxon>Insecta</taxon>
        <taxon>Pterygota</taxon>
        <taxon>Neoptera</taxon>
        <taxon>Endopterygota</taxon>
        <taxon>Diptera</taxon>
        <taxon>Brachycera</taxon>
        <taxon>Muscomorpha</taxon>
        <taxon>Hippoboscoidea</taxon>
        <taxon>Glossinidae</taxon>
        <taxon>Glossina</taxon>
    </lineage>
</organism>
<dbReference type="VEuPathDB" id="VectorBase:GPPI030725"/>
<keyword evidence="2" id="KW-1133">Transmembrane helix</keyword>
<dbReference type="EnsemblMetazoa" id="GPPI030725-RA">
    <property type="protein sequence ID" value="GPPI030725-PA"/>
    <property type="gene ID" value="GPPI030725"/>
</dbReference>
<evidence type="ECO:0000256" key="2">
    <source>
        <dbReference type="SAM" id="Phobius"/>
    </source>
</evidence>
<evidence type="ECO:0000313" key="3">
    <source>
        <dbReference type="EnsemblMetazoa" id="GPPI030725-PA"/>
    </source>
</evidence>
<feature type="transmembrane region" description="Helical" evidence="2">
    <location>
        <begin position="15"/>
        <end position="35"/>
    </location>
</feature>
<dbReference type="EMBL" id="JXJN01014655">
    <property type="status" value="NOT_ANNOTATED_CDS"/>
    <property type="molecule type" value="Genomic_DNA"/>
</dbReference>
<sequence length="65" mass="7650">MLPTNTPSVRLYAKFIHYLWKYVFMAVAFWLYTVYSHCSVNGSNDSYDNVDDSKSFLQKKNKTKS</sequence>
<keyword evidence="2" id="KW-0812">Transmembrane</keyword>
<dbReference type="AlphaFoldDB" id="A0A1B0BHZ0"/>
<evidence type="ECO:0000313" key="4">
    <source>
        <dbReference type="Proteomes" id="UP000092460"/>
    </source>
</evidence>
<proteinExistence type="predicted"/>
<feature type="region of interest" description="Disordered" evidence="1">
    <location>
        <begin position="44"/>
        <end position="65"/>
    </location>
</feature>
<dbReference type="Proteomes" id="UP000092460">
    <property type="component" value="Unassembled WGS sequence"/>
</dbReference>
<keyword evidence="2" id="KW-0472">Membrane</keyword>
<name>A0A1B0BHZ0_9MUSC</name>
<accession>A0A1B0BHZ0</accession>
<reference evidence="4" key="1">
    <citation type="submission" date="2015-01" db="EMBL/GenBank/DDBJ databases">
        <authorList>
            <person name="Aksoy S."/>
            <person name="Warren W."/>
            <person name="Wilson R.K."/>
        </authorList>
    </citation>
    <scope>NUCLEOTIDE SEQUENCE [LARGE SCALE GENOMIC DNA]</scope>
    <source>
        <strain evidence="4">IAEA</strain>
    </source>
</reference>
<keyword evidence="4" id="KW-1185">Reference proteome</keyword>